<evidence type="ECO:0000313" key="1">
    <source>
        <dbReference type="EMBL" id="RKD91654.1"/>
    </source>
</evidence>
<comment type="caution">
    <text evidence="1">The sequence shown here is derived from an EMBL/GenBank/DDBJ whole genome shotgun (WGS) entry which is preliminary data.</text>
</comment>
<sequence length="111" mass="12524">MNYLSALIVCKVSGTPIKISELRHIQKNGKELEPFLRAIVELNKGGVKYDRKKLSDYYLNGGNVENISHGLVIARKVGQFLSLSEAIDTDKKGLDFIEYFENKLKTGHNKL</sequence>
<gene>
    <name evidence="1" type="ORF">BC643_2016</name>
</gene>
<dbReference type="AlphaFoldDB" id="A0A419W875"/>
<accession>A0A419W875</accession>
<dbReference type="Proteomes" id="UP000283387">
    <property type="component" value="Unassembled WGS sequence"/>
</dbReference>
<dbReference type="RefSeq" id="WP_120272933.1">
    <property type="nucleotide sequence ID" value="NZ_RAPN01000001.1"/>
</dbReference>
<name>A0A419W875_9BACT</name>
<organism evidence="1 2">
    <name type="scientific">Mangrovibacterium diazotrophicum</name>
    <dbReference type="NCBI Taxonomy" id="1261403"/>
    <lineage>
        <taxon>Bacteria</taxon>
        <taxon>Pseudomonadati</taxon>
        <taxon>Bacteroidota</taxon>
        <taxon>Bacteroidia</taxon>
        <taxon>Marinilabiliales</taxon>
        <taxon>Prolixibacteraceae</taxon>
        <taxon>Mangrovibacterium</taxon>
    </lineage>
</organism>
<protein>
    <submittedName>
        <fullName evidence="1">Uncharacterized protein</fullName>
    </submittedName>
</protein>
<keyword evidence="2" id="KW-1185">Reference proteome</keyword>
<evidence type="ECO:0000313" key="2">
    <source>
        <dbReference type="Proteomes" id="UP000283387"/>
    </source>
</evidence>
<dbReference type="EMBL" id="RAPN01000001">
    <property type="protein sequence ID" value="RKD91654.1"/>
    <property type="molecule type" value="Genomic_DNA"/>
</dbReference>
<dbReference type="OrthoDB" id="1120052at2"/>
<proteinExistence type="predicted"/>
<reference evidence="1 2" key="1">
    <citation type="submission" date="2018-09" db="EMBL/GenBank/DDBJ databases">
        <title>Genomic Encyclopedia of Archaeal and Bacterial Type Strains, Phase II (KMG-II): from individual species to whole genera.</title>
        <authorList>
            <person name="Goeker M."/>
        </authorList>
    </citation>
    <scope>NUCLEOTIDE SEQUENCE [LARGE SCALE GENOMIC DNA]</scope>
    <source>
        <strain evidence="1 2">DSM 27148</strain>
    </source>
</reference>